<dbReference type="Proteomes" id="UP001283361">
    <property type="component" value="Unassembled WGS sequence"/>
</dbReference>
<proteinExistence type="predicted"/>
<dbReference type="EMBL" id="JAWDGP010003056">
    <property type="protein sequence ID" value="KAK3777937.1"/>
    <property type="molecule type" value="Genomic_DNA"/>
</dbReference>
<comment type="caution">
    <text evidence="1">The sequence shown here is derived from an EMBL/GenBank/DDBJ whole genome shotgun (WGS) entry which is preliminary data.</text>
</comment>
<evidence type="ECO:0000313" key="1">
    <source>
        <dbReference type="EMBL" id="KAK3777937.1"/>
    </source>
</evidence>
<reference evidence="1" key="1">
    <citation type="journal article" date="2023" name="G3 (Bethesda)">
        <title>A reference genome for the long-term kleptoplast-retaining sea slug Elysia crispata morphotype clarki.</title>
        <authorList>
            <person name="Eastman K.E."/>
            <person name="Pendleton A.L."/>
            <person name="Shaikh M.A."/>
            <person name="Suttiyut T."/>
            <person name="Ogas R."/>
            <person name="Tomko P."/>
            <person name="Gavelis G."/>
            <person name="Widhalm J.R."/>
            <person name="Wisecaver J.H."/>
        </authorList>
    </citation>
    <scope>NUCLEOTIDE SEQUENCE</scope>
    <source>
        <strain evidence="1">ECLA1</strain>
    </source>
</reference>
<keyword evidence="2" id="KW-1185">Reference proteome</keyword>
<sequence>MRTVAKQHWIFARSSKVKYGKILNEMLFGQFIKHTTGAQRQLDKLNKDGISHSSNIVNRNINRIGTAWLPSSLIQTSMKGGSRIVYTDISLSPYGTRTKAVHVDQVQATDFPYGINSYPGRAV</sequence>
<organism evidence="1 2">
    <name type="scientific">Elysia crispata</name>
    <name type="common">lettuce slug</name>
    <dbReference type="NCBI Taxonomy" id="231223"/>
    <lineage>
        <taxon>Eukaryota</taxon>
        <taxon>Metazoa</taxon>
        <taxon>Spiralia</taxon>
        <taxon>Lophotrochozoa</taxon>
        <taxon>Mollusca</taxon>
        <taxon>Gastropoda</taxon>
        <taxon>Heterobranchia</taxon>
        <taxon>Euthyneura</taxon>
        <taxon>Panpulmonata</taxon>
        <taxon>Sacoglossa</taxon>
        <taxon>Placobranchoidea</taxon>
        <taxon>Plakobranchidae</taxon>
        <taxon>Elysia</taxon>
    </lineage>
</organism>
<evidence type="ECO:0000313" key="2">
    <source>
        <dbReference type="Proteomes" id="UP001283361"/>
    </source>
</evidence>
<dbReference type="AlphaFoldDB" id="A0AAE0ZZ62"/>
<protein>
    <submittedName>
        <fullName evidence="1">Uncharacterized protein</fullName>
    </submittedName>
</protein>
<name>A0AAE0ZZ62_9GAST</name>
<accession>A0AAE0ZZ62</accession>
<gene>
    <name evidence="1" type="ORF">RRG08_050325</name>
</gene>